<dbReference type="EMBL" id="CP036281">
    <property type="protein sequence ID" value="QDU81986.1"/>
    <property type="molecule type" value="Genomic_DNA"/>
</dbReference>
<feature type="coiled-coil region" evidence="1">
    <location>
        <begin position="479"/>
        <end position="508"/>
    </location>
</feature>
<sequence length="514" mass="58465">MNNSGIQQNIFLPGVIRLLLLLFWLTISSVTPACAARNNDLPYDLDPYSVQIQVVFSDQAELTPPMREQVVSQLQQLNYRTYGQMWNRVVQENKSLLPRSMDLFNRTSPERMQADYSANEWDKVFICFVDQEGMMYDVAVREWDSVLQTFSLVESDRVLSLEEVPVLLNNLIVRTFRPMTKVMKVDRSDNKAYLTLRAGEYPAADEFAAQVRPGDVLLPSLRYLDKNNEVKQIQFFDWNYFLVEEIDRGRLVCSVISGAQTPIGGRGLRRVEQYATRVRPLRDSTEIRFCKFNQTDIPLVAHYITSFLKNSYREEAIEEPVRHLSDRQGTIEVTLNPEHPVQWLYINSGSALLGRVPIVPGIQEFAECPLPDDSTRLEVEGMIEQLKGRIVEVIATRSSIIAEVRVAASKGDWEKVDKLLPRFDELDTAEELKRDLNTIRVLPMQEAIRLGNPVGARRIDTMASKTVPFIEKYLGSSVIVKFKEEIEAERAAAKAAAEKAAALKAEEEAAARGE</sequence>
<gene>
    <name evidence="2" type="ORF">Pla110_37380</name>
</gene>
<protein>
    <submittedName>
        <fullName evidence="2">Uncharacterized protein</fullName>
    </submittedName>
</protein>
<keyword evidence="3" id="KW-1185">Reference proteome</keyword>
<accession>A0A518CRX8</accession>
<keyword evidence="1" id="KW-0175">Coiled coil</keyword>
<dbReference type="AlphaFoldDB" id="A0A518CRX8"/>
<name>A0A518CRX8_9PLAN</name>
<reference evidence="2 3" key="1">
    <citation type="submission" date="2019-02" db="EMBL/GenBank/DDBJ databases">
        <title>Deep-cultivation of Planctomycetes and their phenomic and genomic characterization uncovers novel biology.</title>
        <authorList>
            <person name="Wiegand S."/>
            <person name="Jogler M."/>
            <person name="Boedeker C."/>
            <person name="Pinto D."/>
            <person name="Vollmers J."/>
            <person name="Rivas-Marin E."/>
            <person name="Kohn T."/>
            <person name="Peeters S.H."/>
            <person name="Heuer A."/>
            <person name="Rast P."/>
            <person name="Oberbeckmann S."/>
            <person name="Bunk B."/>
            <person name="Jeske O."/>
            <person name="Meyerdierks A."/>
            <person name="Storesund J.E."/>
            <person name="Kallscheuer N."/>
            <person name="Luecker S."/>
            <person name="Lage O.M."/>
            <person name="Pohl T."/>
            <person name="Merkel B.J."/>
            <person name="Hornburger P."/>
            <person name="Mueller R.-W."/>
            <person name="Bruemmer F."/>
            <person name="Labrenz M."/>
            <person name="Spormann A.M."/>
            <person name="Op den Camp H."/>
            <person name="Overmann J."/>
            <person name="Amann R."/>
            <person name="Jetten M.S.M."/>
            <person name="Mascher T."/>
            <person name="Medema M.H."/>
            <person name="Devos D.P."/>
            <person name="Kaster A.-K."/>
            <person name="Ovreas L."/>
            <person name="Rohde M."/>
            <person name="Galperin M.Y."/>
            <person name="Jogler C."/>
        </authorList>
    </citation>
    <scope>NUCLEOTIDE SEQUENCE [LARGE SCALE GENOMIC DNA]</scope>
    <source>
        <strain evidence="2 3">Pla110</strain>
    </source>
</reference>
<evidence type="ECO:0000313" key="2">
    <source>
        <dbReference type="EMBL" id="QDU81986.1"/>
    </source>
</evidence>
<dbReference type="Proteomes" id="UP000317178">
    <property type="component" value="Chromosome"/>
</dbReference>
<dbReference type="RefSeq" id="WP_144997789.1">
    <property type="nucleotide sequence ID" value="NZ_CP036281.1"/>
</dbReference>
<evidence type="ECO:0000313" key="3">
    <source>
        <dbReference type="Proteomes" id="UP000317178"/>
    </source>
</evidence>
<dbReference type="OrthoDB" id="240747at2"/>
<organism evidence="2 3">
    <name type="scientific">Polystyrenella longa</name>
    <dbReference type="NCBI Taxonomy" id="2528007"/>
    <lineage>
        <taxon>Bacteria</taxon>
        <taxon>Pseudomonadati</taxon>
        <taxon>Planctomycetota</taxon>
        <taxon>Planctomycetia</taxon>
        <taxon>Planctomycetales</taxon>
        <taxon>Planctomycetaceae</taxon>
        <taxon>Polystyrenella</taxon>
    </lineage>
</organism>
<proteinExistence type="predicted"/>
<dbReference type="KEGG" id="plon:Pla110_37380"/>
<evidence type="ECO:0000256" key="1">
    <source>
        <dbReference type="SAM" id="Coils"/>
    </source>
</evidence>